<dbReference type="SMART" id="SM00640">
    <property type="entry name" value="Glyco_32"/>
    <property type="match status" value="1"/>
</dbReference>
<dbReference type="Gene3D" id="2.60.120.560">
    <property type="entry name" value="Exo-inulinase, domain 1"/>
    <property type="match status" value="1"/>
</dbReference>
<keyword evidence="2 4" id="KW-0378">Hydrolase</keyword>
<feature type="domain" description="Glycosyl hydrolase family 32 N-terminal" evidence="5">
    <location>
        <begin position="13"/>
        <end position="323"/>
    </location>
</feature>
<dbReference type="VEuPathDB" id="VectorBase:LDEU009592"/>
<dbReference type="STRING" id="299467.A0A443S4G9"/>
<evidence type="ECO:0000256" key="4">
    <source>
        <dbReference type="RuleBase" id="RU362110"/>
    </source>
</evidence>
<dbReference type="InterPro" id="IPR013148">
    <property type="entry name" value="Glyco_hydro_32_N"/>
</dbReference>
<dbReference type="InterPro" id="IPR001362">
    <property type="entry name" value="Glyco_hydro_32"/>
</dbReference>
<name>A0A443S4G9_9ACAR</name>
<dbReference type="InterPro" id="IPR013320">
    <property type="entry name" value="ConA-like_dom_sf"/>
</dbReference>
<evidence type="ECO:0000256" key="1">
    <source>
        <dbReference type="ARBA" id="ARBA00009902"/>
    </source>
</evidence>
<evidence type="ECO:0000256" key="3">
    <source>
        <dbReference type="ARBA" id="ARBA00023295"/>
    </source>
</evidence>
<gene>
    <name evidence="7" type="ORF">B4U80_13557</name>
</gene>
<dbReference type="GO" id="GO:0004575">
    <property type="term" value="F:sucrose alpha-glucosidase activity"/>
    <property type="evidence" value="ECO:0007669"/>
    <property type="project" value="TreeGrafter"/>
</dbReference>
<dbReference type="SUPFAM" id="SSF75005">
    <property type="entry name" value="Arabinanase/levansucrase/invertase"/>
    <property type="match status" value="1"/>
</dbReference>
<sequence>MCEYNEEYRPQIHFSQPRMWMNDPNGLVYHNGFYHLFYQHNPFATVWGPMHWGHAVSKDLIHWTHLPIALYPNKLGTIFSGCALVDYRNVTGFQRNKKTKVLIAVFTQHIFHREEEPQEYIQYQSLAYSIDNGYRWKMYKNNPIIRAENNETSKKVDFRDPNIIEYNDYFVLVLAAFNKVIFYRSDDLKQWSKLSEFGAEPKSGHHGGIWECPDLIYFKSIDIWVLLVSINPGGPNNGSATQYFIGKFDGERFINLNSPETKLWVDYGPDSYAGITWFGRSLKQKVFISWMNNWHYGKSVPTKSWRGQMTIPRYLHVSRLNNNYYLRSTPINLNKIQSKKLKKLFNINLTANKHTRELQRNICVMVMKVTLLFNIAQLSDQDSFQLCLRNENESVCVGFNNVKNEYFINRSNVGNTTFHPLYTVNAYSPRLSHSNYMHWQLIIDKTSVELFADHGFTVMTALFFPNKPLTRIELQLFTSNYSSKLTLVESYFRRLKSIWNHKAGR</sequence>
<dbReference type="Pfam" id="PF08244">
    <property type="entry name" value="Glyco_hydro_32C"/>
    <property type="match status" value="1"/>
</dbReference>
<dbReference type="InterPro" id="IPR023296">
    <property type="entry name" value="Glyco_hydro_beta-prop_sf"/>
</dbReference>
<accession>A0A443S4G9</accession>
<evidence type="ECO:0000259" key="5">
    <source>
        <dbReference type="Pfam" id="PF00251"/>
    </source>
</evidence>
<evidence type="ECO:0000256" key="2">
    <source>
        <dbReference type="ARBA" id="ARBA00022801"/>
    </source>
</evidence>
<organism evidence="7 8">
    <name type="scientific">Leptotrombidium deliense</name>
    <dbReference type="NCBI Taxonomy" id="299467"/>
    <lineage>
        <taxon>Eukaryota</taxon>
        <taxon>Metazoa</taxon>
        <taxon>Ecdysozoa</taxon>
        <taxon>Arthropoda</taxon>
        <taxon>Chelicerata</taxon>
        <taxon>Arachnida</taxon>
        <taxon>Acari</taxon>
        <taxon>Acariformes</taxon>
        <taxon>Trombidiformes</taxon>
        <taxon>Prostigmata</taxon>
        <taxon>Anystina</taxon>
        <taxon>Parasitengona</taxon>
        <taxon>Trombiculoidea</taxon>
        <taxon>Trombiculidae</taxon>
        <taxon>Leptotrombidium</taxon>
    </lineage>
</organism>
<keyword evidence="8" id="KW-1185">Reference proteome</keyword>
<dbReference type="InterPro" id="IPR013189">
    <property type="entry name" value="Glyco_hydro_32_C"/>
</dbReference>
<comment type="similarity">
    <text evidence="1 4">Belongs to the glycosyl hydrolase 32 family.</text>
</comment>
<dbReference type="Gene3D" id="2.115.10.20">
    <property type="entry name" value="Glycosyl hydrolase domain, family 43"/>
    <property type="match status" value="1"/>
</dbReference>
<proteinExistence type="inferred from homology"/>
<dbReference type="SUPFAM" id="SSF49899">
    <property type="entry name" value="Concanavalin A-like lectins/glucanases"/>
    <property type="match status" value="1"/>
</dbReference>
<reference evidence="7 8" key="1">
    <citation type="journal article" date="2018" name="Gigascience">
        <title>Genomes of trombidid mites reveal novel predicted allergens and laterally-transferred genes associated with secondary metabolism.</title>
        <authorList>
            <person name="Dong X."/>
            <person name="Chaisiri K."/>
            <person name="Xia D."/>
            <person name="Armstrong S.D."/>
            <person name="Fang Y."/>
            <person name="Donnelly M.J."/>
            <person name="Kadowaki T."/>
            <person name="McGarry J.W."/>
            <person name="Darby A.C."/>
            <person name="Makepeace B.L."/>
        </authorList>
    </citation>
    <scope>NUCLEOTIDE SEQUENCE [LARGE SCALE GENOMIC DNA]</scope>
    <source>
        <strain evidence="7">UoL-UT</strain>
    </source>
</reference>
<dbReference type="Pfam" id="PF00251">
    <property type="entry name" value="Glyco_hydro_32N"/>
    <property type="match status" value="1"/>
</dbReference>
<dbReference type="OrthoDB" id="202537at2759"/>
<dbReference type="AlphaFoldDB" id="A0A443S4G9"/>
<dbReference type="GO" id="GO:0005987">
    <property type="term" value="P:sucrose catabolic process"/>
    <property type="evidence" value="ECO:0007669"/>
    <property type="project" value="TreeGrafter"/>
</dbReference>
<keyword evidence="3 4" id="KW-0326">Glycosidase</keyword>
<evidence type="ECO:0000313" key="8">
    <source>
        <dbReference type="Proteomes" id="UP000288716"/>
    </source>
</evidence>
<protein>
    <submittedName>
        <fullName evidence="7">Uncharacterized protein</fullName>
    </submittedName>
</protein>
<dbReference type="CDD" id="cd18622">
    <property type="entry name" value="GH32_Inu-like"/>
    <property type="match status" value="1"/>
</dbReference>
<evidence type="ECO:0000259" key="6">
    <source>
        <dbReference type="Pfam" id="PF08244"/>
    </source>
</evidence>
<feature type="domain" description="Glycosyl hydrolase family 32 C-terminal" evidence="6">
    <location>
        <begin position="365"/>
        <end position="484"/>
    </location>
</feature>
<dbReference type="PANTHER" id="PTHR42800">
    <property type="entry name" value="EXOINULINASE INUD (AFU_ORTHOLOGUE AFUA_5G00480)"/>
    <property type="match status" value="1"/>
</dbReference>
<dbReference type="PANTHER" id="PTHR42800:SF1">
    <property type="entry name" value="EXOINULINASE INUD (AFU_ORTHOLOGUE AFUA_5G00480)"/>
    <property type="match status" value="1"/>
</dbReference>
<dbReference type="GO" id="GO:0005737">
    <property type="term" value="C:cytoplasm"/>
    <property type="evidence" value="ECO:0007669"/>
    <property type="project" value="TreeGrafter"/>
</dbReference>
<evidence type="ECO:0000313" key="7">
    <source>
        <dbReference type="EMBL" id="RWS22448.1"/>
    </source>
</evidence>
<dbReference type="EMBL" id="NCKV01008783">
    <property type="protein sequence ID" value="RWS22448.1"/>
    <property type="molecule type" value="Genomic_DNA"/>
</dbReference>
<dbReference type="Proteomes" id="UP000288716">
    <property type="component" value="Unassembled WGS sequence"/>
</dbReference>
<comment type="caution">
    <text evidence="7">The sequence shown here is derived from an EMBL/GenBank/DDBJ whole genome shotgun (WGS) entry which is preliminary data.</text>
</comment>